<keyword evidence="3" id="KW-1185">Reference proteome</keyword>
<evidence type="ECO:0000313" key="3">
    <source>
        <dbReference type="Proteomes" id="UP001469365"/>
    </source>
</evidence>
<proteinExistence type="predicted"/>
<dbReference type="RefSeq" id="WP_341418633.1">
    <property type="nucleotide sequence ID" value="NZ_JBBPCC010000021.1"/>
</dbReference>
<comment type="caution">
    <text evidence="2">The sequence shown here is derived from an EMBL/GenBank/DDBJ whole genome shotgun (WGS) entry which is preliminary data.</text>
</comment>
<name>A0ABU9DTV6_9BACL</name>
<reference evidence="2 3" key="1">
    <citation type="submission" date="2024-04" db="EMBL/GenBank/DDBJ databases">
        <title>draft genome sequnece of Paenibacillus filicis.</title>
        <authorList>
            <person name="Kim D.-U."/>
        </authorList>
    </citation>
    <scope>NUCLEOTIDE SEQUENCE [LARGE SCALE GENOMIC DNA]</scope>
    <source>
        <strain evidence="2 3">KACC14197</strain>
    </source>
</reference>
<accession>A0ABU9DTV6</accession>
<evidence type="ECO:0000256" key="1">
    <source>
        <dbReference type="SAM" id="MobiDB-lite"/>
    </source>
</evidence>
<feature type="compositionally biased region" description="Low complexity" evidence="1">
    <location>
        <begin position="36"/>
        <end position="45"/>
    </location>
</feature>
<sequence length="58" mass="6475">MYRSPKEQIALMPELYVTLGHMEEAAALLSAERGAGSWSAGHSSAQEQLKRTPRKTFR</sequence>
<dbReference type="EMBL" id="JBBPCC010000021">
    <property type="protein sequence ID" value="MEK8131505.1"/>
    <property type="molecule type" value="Genomic_DNA"/>
</dbReference>
<protein>
    <submittedName>
        <fullName evidence="2">Uncharacterized protein</fullName>
    </submittedName>
</protein>
<evidence type="ECO:0000313" key="2">
    <source>
        <dbReference type="EMBL" id="MEK8131505.1"/>
    </source>
</evidence>
<organism evidence="2 3">
    <name type="scientific">Paenibacillus filicis</name>
    <dbReference type="NCBI Taxonomy" id="669464"/>
    <lineage>
        <taxon>Bacteria</taxon>
        <taxon>Bacillati</taxon>
        <taxon>Bacillota</taxon>
        <taxon>Bacilli</taxon>
        <taxon>Bacillales</taxon>
        <taxon>Paenibacillaceae</taxon>
        <taxon>Paenibacillus</taxon>
    </lineage>
</organism>
<gene>
    <name evidence="2" type="ORF">WMW72_26710</name>
</gene>
<dbReference type="Proteomes" id="UP001469365">
    <property type="component" value="Unassembled WGS sequence"/>
</dbReference>
<feature type="region of interest" description="Disordered" evidence="1">
    <location>
        <begin position="36"/>
        <end position="58"/>
    </location>
</feature>